<proteinExistence type="predicted"/>
<keyword evidence="1" id="KW-1133">Transmembrane helix</keyword>
<evidence type="ECO:0000313" key="3">
    <source>
        <dbReference type="EMBL" id="QDA56806.1"/>
    </source>
</evidence>
<protein>
    <submittedName>
        <fullName evidence="3">DUF2167 domain-containing protein</fullName>
    </submittedName>
</protein>
<evidence type="ECO:0000256" key="1">
    <source>
        <dbReference type="SAM" id="Phobius"/>
    </source>
</evidence>
<evidence type="ECO:0000313" key="4">
    <source>
        <dbReference type="Proteomes" id="UP000308149"/>
    </source>
</evidence>
<name>A0A5B7ZQQ9_9GAMM</name>
<reference evidence="3 4" key="1">
    <citation type="submission" date="2019-06" db="EMBL/GenBank/DDBJ databases">
        <title>Thermomonas aquatica sp. nov., isolated from an industrial wastewater treatment plant.</title>
        <authorList>
            <person name="Jeon J.H."/>
            <person name="Park D.-S."/>
        </authorList>
    </citation>
    <scope>NUCLEOTIDE SEQUENCE [LARGE SCALE GENOMIC DNA]</scope>
    <source>
        <strain evidence="3 4">SY21</strain>
    </source>
</reference>
<dbReference type="InterPro" id="IPR018682">
    <property type="entry name" value="DUF2167_membr"/>
</dbReference>
<keyword evidence="2" id="KW-0732">Signal</keyword>
<evidence type="ECO:0000256" key="2">
    <source>
        <dbReference type="SAM" id="SignalP"/>
    </source>
</evidence>
<dbReference type="Proteomes" id="UP000308149">
    <property type="component" value="Chromosome"/>
</dbReference>
<feature type="transmembrane region" description="Helical" evidence="1">
    <location>
        <begin position="243"/>
        <end position="269"/>
    </location>
</feature>
<organism evidence="3 4">
    <name type="scientific">Thermomonas aquatica</name>
    <dbReference type="NCBI Taxonomy" id="2202149"/>
    <lineage>
        <taxon>Bacteria</taxon>
        <taxon>Pseudomonadati</taxon>
        <taxon>Pseudomonadota</taxon>
        <taxon>Gammaproteobacteria</taxon>
        <taxon>Lysobacterales</taxon>
        <taxon>Lysobacteraceae</taxon>
        <taxon>Thermomonas</taxon>
    </lineage>
</organism>
<dbReference type="RefSeq" id="WP_139715858.1">
    <property type="nucleotide sequence ID" value="NZ_CP040871.1"/>
</dbReference>
<dbReference type="EMBL" id="CP040871">
    <property type="protein sequence ID" value="QDA56806.1"/>
    <property type="molecule type" value="Genomic_DNA"/>
</dbReference>
<sequence length="290" mass="31527">MKHLQALFAFACLFLSNMVFAQEKKIEDLPWVVGPTKGQIGANASIQVPEGYAFLGPDGAKEFNRITENPESGVEEYILAKQDLSWIAFFSFDLVGYVKDDEKLDADALLSSVTEGTEAANEERKENGWDPIHVTGWSFKPQYDGTIKSLEWAFRLKGEHSNGETINYNTRLLGRRGVMQVLLLTSPEQLQASVADFKSKLPGFAFTAGESYADFRAGDHVAEYGLAALVTGGAAAVAAKKGLFAVIGVFLLKMWKLLLVGVVAFGASIRKFFGGKDKKADAAPDKDAGT</sequence>
<dbReference type="OrthoDB" id="196355at2"/>
<dbReference type="KEGG" id="thes:FHQ07_05480"/>
<dbReference type="AlphaFoldDB" id="A0A5B7ZQQ9"/>
<dbReference type="Pfam" id="PF09935">
    <property type="entry name" value="DUF2167"/>
    <property type="match status" value="1"/>
</dbReference>
<accession>A0A5B7ZQQ9</accession>
<keyword evidence="1" id="KW-0812">Transmembrane</keyword>
<feature type="chain" id="PRO_5022962541" evidence="2">
    <location>
        <begin position="22"/>
        <end position="290"/>
    </location>
</feature>
<gene>
    <name evidence="3" type="ORF">FHQ07_05480</name>
</gene>
<feature type="signal peptide" evidence="2">
    <location>
        <begin position="1"/>
        <end position="21"/>
    </location>
</feature>
<keyword evidence="4" id="KW-1185">Reference proteome</keyword>
<keyword evidence="1" id="KW-0472">Membrane</keyword>